<evidence type="ECO:0000313" key="3">
    <source>
        <dbReference type="EMBL" id="HIU28479.1"/>
    </source>
</evidence>
<dbReference type="GO" id="GO:0043023">
    <property type="term" value="F:ribosomal large subunit binding"/>
    <property type="evidence" value="ECO:0007669"/>
    <property type="project" value="TreeGrafter"/>
</dbReference>
<dbReference type="GO" id="GO:0090071">
    <property type="term" value="P:negative regulation of ribosome biogenesis"/>
    <property type="evidence" value="ECO:0007669"/>
    <property type="project" value="UniProtKB-UniRule"/>
</dbReference>
<dbReference type="GO" id="GO:0005737">
    <property type="term" value="C:cytoplasm"/>
    <property type="evidence" value="ECO:0007669"/>
    <property type="project" value="UniProtKB-SubCell"/>
</dbReference>
<comment type="similarity">
    <text evidence="1 2">Belongs to the Iojap/RsfS family.</text>
</comment>
<reference evidence="3" key="2">
    <citation type="journal article" date="2021" name="PeerJ">
        <title>Extensive microbial diversity within the chicken gut microbiome revealed by metagenomics and culture.</title>
        <authorList>
            <person name="Gilroy R."/>
            <person name="Ravi A."/>
            <person name="Getino M."/>
            <person name="Pursley I."/>
            <person name="Horton D.L."/>
            <person name="Alikhan N.F."/>
            <person name="Baker D."/>
            <person name="Gharbi K."/>
            <person name="Hall N."/>
            <person name="Watson M."/>
            <person name="Adriaenssens E.M."/>
            <person name="Foster-Nyarko E."/>
            <person name="Jarju S."/>
            <person name="Secka A."/>
            <person name="Antonio M."/>
            <person name="Oren A."/>
            <person name="Chaudhuri R.R."/>
            <person name="La Ragione R."/>
            <person name="Hildebrand F."/>
            <person name="Pallen M.J."/>
        </authorList>
    </citation>
    <scope>NUCLEOTIDE SEQUENCE</scope>
    <source>
        <strain evidence="3">11300</strain>
    </source>
</reference>
<evidence type="ECO:0000256" key="2">
    <source>
        <dbReference type="HAMAP-Rule" id="MF_01477"/>
    </source>
</evidence>
<comment type="subcellular location">
    <subcellularLocation>
        <location evidence="2">Cytoplasm</location>
    </subcellularLocation>
</comment>
<dbReference type="PANTHER" id="PTHR21043">
    <property type="entry name" value="IOJAP SUPERFAMILY ORTHOLOG"/>
    <property type="match status" value="1"/>
</dbReference>
<dbReference type="AlphaFoldDB" id="A0A9D1L830"/>
<comment type="caution">
    <text evidence="3">The sequence shown here is derived from an EMBL/GenBank/DDBJ whole genome shotgun (WGS) entry which is preliminary data.</text>
</comment>
<sequence>MTNKDYALLAGKFLSDKKAKDIVIIDIQGKATFADYFVLCSGTSERQINTLADQLEDAMYDKGLEVRAIEGKNASGWILMDFGDMIVNLFTEEMREKYSIEKVWGDCQFIEVEE</sequence>
<protein>
    <recommendedName>
        <fullName evidence="2">Ribosomal silencing factor RsfS</fullName>
    </recommendedName>
</protein>
<dbReference type="PANTHER" id="PTHR21043:SF0">
    <property type="entry name" value="MITOCHONDRIAL ASSEMBLY OF RIBOSOMAL LARGE SUBUNIT PROTEIN 1"/>
    <property type="match status" value="1"/>
</dbReference>
<dbReference type="Pfam" id="PF02410">
    <property type="entry name" value="RsfS"/>
    <property type="match status" value="1"/>
</dbReference>
<organism evidence="3 4">
    <name type="scientific">Candidatus Fimisoma avicola</name>
    <dbReference type="NCBI Taxonomy" id="2840826"/>
    <lineage>
        <taxon>Bacteria</taxon>
        <taxon>Bacillati</taxon>
        <taxon>Bacillota</taxon>
        <taxon>Clostridia</taxon>
        <taxon>Eubacteriales</taxon>
        <taxon>Candidatus Fimisoma</taxon>
    </lineage>
</organism>
<dbReference type="GO" id="GO:0017148">
    <property type="term" value="P:negative regulation of translation"/>
    <property type="evidence" value="ECO:0007669"/>
    <property type="project" value="UniProtKB-UniRule"/>
</dbReference>
<keyword evidence="2" id="KW-0963">Cytoplasm</keyword>
<dbReference type="SUPFAM" id="SSF81301">
    <property type="entry name" value="Nucleotidyltransferase"/>
    <property type="match status" value="1"/>
</dbReference>
<dbReference type="InterPro" id="IPR043519">
    <property type="entry name" value="NT_sf"/>
</dbReference>
<dbReference type="EMBL" id="DVMO01000139">
    <property type="protein sequence ID" value="HIU28479.1"/>
    <property type="molecule type" value="Genomic_DNA"/>
</dbReference>
<comment type="subunit">
    <text evidence="2">Interacts with ribosomal protein uL14 (rplN).</text>
</comment>
<name>A0A9D1L830_9FIRM</name>
<dbReference type="HAMAP" id="MF_01477">
    <property type="entry name" value="Iojap_RsfS"/>
    <property type="match status" value="1"/>
</dbReference>
<dbReference type="Gene3D" id="3.30.460.10">
    <property type="entry name" value="Beta Polymerase, domain 2"/>
    <property type="match status" value="1"/>
</dbReference>
<gene>
    <name evidence="2 3" type="primary">rsfS</name>
    <name evidence="3" type="ORF">IAD16_08885</name>
</gene>
<keyword evidence="2" id="KW-0678">Repressor</keyword>
<dbReference type="InterPro" id="IPR004394">
    <property type="entry name" value="Iojap/RsfS/C7orf30"/>
</dbReference>
<comment type="function">
    <text evidence="2">Functions as a ribosomal silencing factor. Interacts with ribosomal protein uL14 (rplN), blocking formation of intersubunit bridge B8. Prevents association of the 30S and 50S ribosomal subunits and the formation of functional ribosomes, thus repressing translation.</text>
</comment>
<dbReference type="GO" id="GO:0042256">
    <property type="term" value="P:cytosolic ribosome assembly"/>
    <property type="evidence" value="ECO:0007669"/>
    <property type="project" value="UniProtKB-UniRule"/>
</dbReference>
<dbReference type="Proteomes" id="UP000824091">
    <property type="component" value="Unassembled WGS sequence"/>
</dbReference>
<keyword evidence="2" id="KW-0810">Translation regulation</keyword>
<accession>A0A9D1L830</accession>
<proteinExistence type="inferred from homology"/>
<evidence type="ECO:0000313" key="4">
    <source>
        <dbReference type="Proteomes" id="UP000824091"/>
    </source>
</evidence>
<dbReference type="NCBIfam" id="TIGR00090">
    <property type="entry name" value="rsfS_iojap_ybeB"/>
    <property type="match status" value="1"/>
</dbReference>
<evidence type="ECO:0000256" key="1">
    <source>
        <dbReference type="ARBA" id="ARBA00010574"/>
    </source>
</evidence>
<reference evidence="3" key="1">
    <citation type="submission" date="2020-10" db="EMBL/GenBank/DDBJ databases">
        <authorList>
            <person name="Gilroy R."/>
        </authorList>
    </citation>
    <scope>NUCLEOTIDE SEQUENCE</scope>
    <source>
        <strain evidence="3">11300</strain>
    </source>
</reference>